<feature type="signal peptide" evidence="4">
    <location>
        <begin position="1"/>
        <end position="18"/>
    </location>
</feature>
<name>A0A0D1YKV7_9PEZI</name>
<keyword evidence="6" id="KW-1185">Reference proteome</keyword>
<accession>A0A0D1YKV7</accession>
<evidence type="ECO:0000256" key="2">
    <source>
        <dbReference type="ARBA" id="ARBA00023157"/>
    </source>
</evidence>
<dbReference type="InParanoid" id="A0A0D1YKV7"/>
<evidence type="ECO:0000313" key="6">
    <source>
        <dbReference type="Proteomes" id="UP000053259"/>
    </source>
</evidence>
<dbReference type="Gene3D" id="3.20.120.10">
    <property type="entry name" value="Hydrophobin"/>
    <property type="match status" value="1"/>
</dbReference>
<dbReference type="AlphaFoldDB" id="A0A0D1YKV7"/>
<dbReference type="SUPFAM" id="SSF101751">
    <property type="entry name" value="Hydrophobin II, HfbII"/>
    <property type="match status" value="1"/>
</dbReference>
<dbReference type="Proteomes" id="UP000053259">
    <property type="component" value="Unassembled WGS sequence"/>
</dbReference>
<feature type="region of interest" description="Disordered" evidence="3">
    <location>
        <begin position="22"/>
        <end position="54"/>
    </location>
</feature>
<keyword evidence="2" id="KW-1015">Disulfide bond</keyword>
<dbReference type="HOGENOM" id="CLU_141181_1_0_1"/>
<sequence length="118" mass="11947">MQFSAVFALLASVAAVSALPQTQGNANNQPAQNQPTQNQPTNNQPTQASYTPCSTGQPLCCGLGPNGQPDLNCVTPPSTPGSKTDFTQICAKLGQQPICCTSGPVSGGQATGCQAPNN</sequence>
<comment type="similarity">
    <text evidence="1">Belongs to the cerato-ulmin hydrophobin family.</text>
</comment>
<dbReference type="OrthoDB" id="4500971at2759"/>
<organism evidence="5 6">
    <name type="scientific">Verruconis gallopava</name>
    <dbReference type="NCBI Taxonomy" id="253628"/>
    <lineage>
        <taxon>Eukaryota</taxon>
        <taxon>Fungi</taxon>
        <taxon>Dikarya</taxon>
        <taxon>Ascomycota</taxon>
        <taxon>Pezizomycotina</taxon>
        <taxon>Dothideomycetes</taxon>
        <taxon>Pleosporomycetidae</taxon>
        <taxon>Venturiales</taxon>
        <taxon>Sympoventuriaceae</taxon>
        <taxon>Verruconis</taxon>
    </lineage>
</organism>
<dbReference type="GeneID" id="27315184"/>
<evidence type="ECO:0000256" key="3">
    <source>
        <dbReference type="SAM" id="MobiDB-lite"/>
    </source>
</evidence>
<protein>
    <recommendedName>
        <fullName evidence="7">Hydrophobin</fullName>
    </recommendedName>
</protein>
<dbReference type="Pfam" id="PF06766">
    <property type="entry name" value="Hydrophobin_2"/>
    <property type="match status" value="1"/>
</dbReference>
<gene>
    <name evidence="5" type="ORF">PV09_07211</name>
</gene>
<feature type="compositionally biased region" description="Low complexity" evidence="3">
    <location>
        <begin position="22"/>
        <end position="48"/>
    </location>
</feature>
<dbReference type="InterPro" id="IPR010636">
    <property type="entry name" value="Class_II_hydrophobin"/>
</dbReference>
<dbReference type="VEuPathDB" id="FungiDB:PV09_07211"/>
<dbReference type="GO" id="GO:0005576">
    <property type="term" value="C:extracellular region"/>
    <property type="evidence" value="ECO:0007669"/>
    <property type="project" value="InterPro"/>
</dbReference>
<evidence type="ECO:0000313" key="5">
    <source>
        <dbReference type="EMBL" id="KIW01452.1"/>
    </source>
</evidence>
<evidence type="ECO:0000256" key="4">
    <source>
        <dbReference type="SAM" id="SignalP"/>
    </source>
</evidence>
<dbReference type="RefSeq" id="XP_016211321.1">
    <property type="nucleotide sequence ID" value="XM_016360949.1"/>
</dbReference>
<dbReference type="CDD" id="cd23508">
    <property type="entry name" value="hydrophobin_II"/>
    <property type="match status" value="1"/>
</dbReference>
<evidence type="ECO:0008006" key="7">
    <source>
        <dbReference type="Google" id="ProtNLM"/>
    </source>
</evidence>
<reference evidence="5 6" key="1">
    <citation type="submission" date="2015-01" db="EMBL/GenBank/DDBJ databases">
        <title>The Genome Sequence of Ochroconis gallopava CBS43764.</title>
        <authorList>
            <consortium name="The Broad Institute Genomics Platform"/>
            <person name="Cuomo C."/>
            <person name="de Hoog S."/>
            <person name="Gorbushina A."/>
            <person name="Stielow B."/>
            <person name="Teixiera M."/>
            <person name="Abouelleil A."/>
            <person name="Chapman S.B."/>
            <person name="Priest M."/>
            <person name="Young S.K."/>
            <person name="Wortman J."/>
            <person name="Nusbaum C."/>
            <person name="Birren B."/>
        </authorList>
    </citation>
    <scope>NUCLEOTIDE SEQUENCE [LARGE SCALE GENOMIC DNA]</scope>
    <source>
        <strain evidence="5 6">CBS 43764</strain>
    </source>
</reference>
<evidence type="ECO:0000256" key="1">
    <source>
        <dbReference type="ARBA" id="ARBA00009576"/>
    </source>
</evidence>
<keyword evidence="4" id="KW-0732">Signal</keyword>
<dbReference type="EMBL" id="KN847555">
    <property type="protein sequence ID" value="KIW01452.1"/>
    <property type="molecule type" value="Genomic_DNA"/>
</dbReference>
<proteinExistence type="inferred from homology"/>
<dbReference type="InterPro" id="IPR036686">
    <property type="entry name" value="Class_II_Hydrophobin_sf"/>
</dbReference>
<feature type="chain" id="PRO_5002237150" description="Hydrophobin" evidence="4">
    <location>
        <begin position="19"/>
        <end position="118"/>
    </location>
</feature>